<sequence>MNYKDLKTFPELIELHMTAKSFEELAYLKCEKELTQKEIDRLTNEADRLLRETDDFYMSNAQVCIRQARIKYYLNRAKYLITGE</sequence>
<keyword evidence="3" id="KW-1185">Reference proteome</keyword>
<keyword evidence="1" id="KW-0175">Coiled coil</keyword>
<feature type="coiled-coil region" evidence="1">
    <location>
        <begin position="25"/>
        <end position="52"/>
    </location>
</feature>
<name>A0A7X8YGI9_9VIBR</name>
<dbReference type="RefSeq" id="WP_168836105.1">
    <property type="nucleotide sequence ID" value="NZ_JABAIK010000007.1"/>
</dbReference>
<evidence type="ECO:0000313" key="3">
    <source>
        <dbReference type="Proteomes" id="UP000535589"/>
    </source>
</evidence>
<comment type="caution">
    <text evidence="2">The sequence shown here is derived from an EMBL/GenBank/DDBJ whole genome shotgun (WGS) entry which is preliminary data.</text>
</comment>
<proteinExistence type="predicted"/>
<dbReference type="AlphaFoldDB" id="A0A7X8YGI9"/>
<dbReference type="EMBL" id="JABAIK010000007">
    <property type="protein sequence ID" value="NLS13013.1"/>
    <property type="molecule type" value="Genomic_DNA"/>
</dbReference>
<evidence type="ECO:0000313" key="2">
    <source>
        <dbReference type="EMBL" id="NLS13013.1"/>
    </source>
</evidence>
<evidence type="ECO:0000256" key="1">
    <source>
        <dbReference type="SAM" id="Coils"/>
    </source>
</evidence>
<gene>
    <name evidence="2" type="ORF">HGP28_08945</name>
</gene>
<reference evidence="2 3" key="1">
    <citation type="submission" date="2020-04" db="EMBL/GenBank/DDBJ databases">
        <title>Vibrio sp. SM6, a novel species isolated from seawater.</title>
        <authorList>
            <person name="Wang X."/>
        </authorList>
    </citation>
    <scope>NUCLEOTIDE SEQUENCE [LARGE SCALE GENOMIC DNA]</scope>
    <source>
        <strain evidence="2 3">SM6</strain>
    </source>
</reference>
<organism evidence="2 3">
    <name type="scientific">Vibrio agarilyticus</name>
    <dbReference type="NCBI Taxonomy" id="2726741"/>
    <lineage>
        <taxon>Bacteria</taxon>
        <taxon>Pseudomonadati</taxon>
        <taxon>Pseudomonadota</taxon>
        <taxon>Gammaproteobacteria</taxon>
        <taxon>Vibrionales</taxon>
        <taxon>Vibrionaceae</taxon>
        <taxon>Vibrio</taxon>
    </lineage>
</organism>
<accession>A0A7X8YGI9</accession>
<protein>
    <submittedName>
        <fullName evidence="2">Uncharacterized protein</fullName>
    </submittedName>
</protein>
<dbReference type="Proteomes" id="UP000535589">
    <property type="component" value="Unassembled WGS sequence"/>
</dbReference>